<dbReference type="SUPFAM" id="SSF50494">
    <property type="entry name" value="Trypsin-like serine proteases"/>
    <property type="match status" value="1"/>
</dbReference>
<accession>A0AAP9EQF4</accession>
<dbReference type="Proteomes" id="UP000323560">
    <property type="component" value="Chromosome"/>
</dbReference>
<dbReference type="SUPFAM" id="SSF56672">
    <property type="entry name" value="DNA/RNA polymerases"/>
    <property type="match status" value="1"/>
</dbReference>
<name>A0AAP9EQF4_GLUTH</name>
<proteinExistence type="inferred from homology"/>
<gene>
    <name evidence="11" type="ORF">FXF46_00600</name>
</gene>
<dbReference type="KEGG" id="gti:FXF46_00600"/>
<dbReference type="InterPro" id="IPR043502">
    <property type="entry name" value="DNA/RNA_pol_sf"/>
</dbReference>
<evidence type="ECO:0000256" key="2">
    <source>
        <dbReference type="ARBA" id="ARBA00022679"/>
    </source>
</evidence>
<dbReference type="EC" id="2.7.7.49" evidence="1"/>
<comment type="similarity">
    <text evidence="8">Belongs to the bacterial reverse transcriptase family.</text>
</comment>
<reference evidence="11 12" key="1">
    <citation type="submission" date="2019-08" db="EMBL/GenBank/DDBJ databases">
        <title>Gluconobacter frateurii HD924 genome.</title>
        <authorList>
            <person name="Liu Y."/>
            <person name="Zhang P."/>
        </authorList>
    </citation>
    <scope>NUCLEOTIDE SEQUENCE [LARGE SCALE GENOMIC DNA]</scope>
    <source>
        <strain evidence="11 12">HD924</strain>
    </source>
</reference>
<dbReference type="Pfam" id="PF00078">
    <property type="entry name" value="RVT_1"/>
    <property type="match status" value="1"/>
</dbReference>
<evidence type="ECO:0000259" key="10">
    <source>
        <dbReference type="PROSITE" id="PS50878"/>
    </source>
</evidence>
<dbReference type="InterPro" id="IPR009003">
    <property type="entry name" value="Peptidase_S1_PA"/>
</dbReference>
<evidence type="ECO:0000256" key="6">
    <source>
        <dbReference type="ARBA" id="ARBA00022918"/>
    </source>
</evidence>
<keyword evidence="6" id="KW-0695">RNA-directed DNA polymerase</keyword>
<dbReference type="InterPro" id="IPR000477">
    <property type="entry name" value="RT_dom"/>
</dbReference>
<evidence type="ECO:0000313" key="12">
    <source>
        <dbReference type="Proteomes" id="UP000323560"/>
    </source>
</evidence>
<dbReference type="PANTHER" id="PTHR34047:SF7">
    <property type="entry name" value="RNA-DIRECTED DNA POLYMERASE"/>
    <property type="match status" value="1"/>
</dbReference>
<dbReference type="GO" id="GO:0046872">
    <property type="term" value="F:metal ion binding"/>
    <property type="evidence" value="ECO:0007669"/>
    <property type="project" value="UniProtKB-KW"/>
</dbReference>
<evidence type="ECO:0000313" key="11">
    <source>
        <dbReference type="EMBL" id="QEH94927.1"/>
    </source>
</evidence>
<dbReference type="EMBL" id="CP043043">
    <property type="protein sequence ID" value="QEH94927.1"/>
    <property type="molecule type" value="Genomic_DNA"/>
</dbReference>
<sequence>MPRSASIFGRAIRVKLPPELLTEVNLLTHLGMSRGELNVINWYARRMYHSFDIKKKSGKPRVINAPDRRLKLLQRKIADLLMPLYRRRNPVHGFVADRSVKTNAQSHLNSKFVVNLDLKDFFPSISQKRIVGVLRSLGIDRGVADAISTICCLNGCLPQGAPSSPVLSNMICFRLDKELLEFAKQAKCIYTRYADDLSFSSYQPLVSLFQTSPPSPGHFSPDLLGEKLRHIFTANGFILNPDKAHYADRHSRRTVTGIRINELLNVDRRFVRNLRAALYSVEAQGIATAEAKFHASYNGKSDIGKHLQGKIAWLGYIKGASDPVFRGIASRFNKAFPSLKLEIQPTPQEIRERAVWLIEHWERTGDQGTAFFLEGVGLVTAEHCVSPSGIVELYHPSKPSNKFTASVKHRCKHRDLAVLDHAIPGNEFYEFRAATRAVAVGNQTTAIGYPAFGPGDKLNVRPGLITSLPVKSAVNMIEVQQMLTQGMSGGPLLDIDDQVIGVVHKGGPEYGRQLAIDIVVLRTWLHV</sequence>
<protein>
    <recommendedName>
        <fullName evidence="1">RNA-directed DNA polymerase</fullName>
        <ecNumber evidence="1">2.7.7.49</ecNumber>
    </recommendedName>
</protein>
<evidence type="ECO:0000256" key="3">
    <source>
        <dbReference type="ARBA" id="ARBA00022695"/>
    </source>
</evidence>
<evidence type="ECO:0000256" key="9">
    <source>
        <dbReference type="ARBA" id="ARBA00048173"/>
    </source>
</evidence>
<dbReference type="GO" id="GO:0051607">
    <property type="term" value="P:defense response to virus"/>
    <property type="evidence" value="ECO:0007669"/>
    <property type="project" value="UniProtKB-KW"/>
</dbReference>
<keyword evidence="2" id="KW-0808">Transferase</keyword>
<dbReference type="InterPro" id="IPR000123">
    <property type="entry name" value="Reverse_transcriptase_msDNA"/>
</dbReference>
<dbReference type="InterPro" id="IPR051083">
    <property type="entry name" value="GrpII_Intron_Splice-Mob/Def"/>
</dbReference>
<evidence type="ECO:0000256" key="8">
    <source>
        <dbReference type="ARBA" id="ARBA00034120"/>
    </source>
</evidence>
<organism evidence="11 12">
    <name type="scientific">Gluconobacter thailandicus</name>
    <dbReference type="NCBI Taxonomy" id="257438"/>
    <lineage>
        <taxon>Bacteria</taxon>
        <taxon>Pseudomonadati</taxon>
        <taxon>Pseudomonadota</taxon>
        <taxon>Alphaproteobacteria</taxon>
        <taxon>Acetobacterales</taxon>
        <taxon>Acetobacteraceae</taxon>
        <taxon>Gluconobacter</taxon>
    </lineage>
</organism>
<evidence type="ECO:0000256" key="4">
    <source>
        <dbReference type="ARBA" id="ARBA00022723"/>
    </source>
</evidence>
<evidence type="ECO:0000256" key="1">
    <source>
        <dbReference type="ARBA" id="ARBA00012493"/>
    </source>
</evidence>
<comment type="catalytic activity">
    <reaction evidence="9">
        <text>DNA(n) + a 2'-deoxyribonucleoside 5'-triphosphate = DNA(n+1) + diphosphate</text>
        <dbReference type="Rhea" id="RHEA:22508"/>
        <dbReference type="Rhea" id="RHEA-COMP:17339"/>
        <dbReference type="Rhea" id="RHEA-COMP:17340"/>
        <dbReference type="ChEBI" id="CHEBI:33019"/>
        <dbReference type="ChEBI" id="CHEBI:61560"/>
        <dbReference type="ChEBI" id="CHEBI:173112"/>
        <dbReference type="EC" id="2.7.7.49"/>
    </reaction>
</comment>
<evidence type="ECO:0000256" key="7">
    <source>
        <dbReference type="ARBA" id="ARBA00023118"/>
    </source>
</evidence>
<dbReference type="PROSITE" id="PS50878">
    <property type="entry name" value="RT_POL"/>
    <property type="match status" value="1"/>
</dbReference>
<dbReference type="PRINTS" id="PR00866">
    <property type="entry name" value="RNADNAPOLMS"/>
</dbReference>
<feature type="domain" description="Reverse transcriptase" evidence="10">
    <location>
        <begin position="34"/>
        <end position="260"/>
    </location>
</feature>
<keyword evidence="7" id="KW-0051">Antiviral defense</keyword>
<dbReference type="PANTHER" id="PTHR34047">
    <property type="entry name" value="NUCLEAR INTRON MATURASE 1, MITOCHONDRIAL-RELATED"/>
    <property type="match status" value="1"/>
</dbReference>
<dbReference type="CDD" id="cd03487">
    <property type="entry name" value="RT_Bac_retron_II"/>
    <property type="match status" value="1"/>
</dbReference>
<keyword evidence="5" id="KW-0460">Magnesium</keyword>
<keyword evidence="4" id="KW-0479">Metal-binding</keyword>
<dbReference type="Gene3D" id="2.40.10.120">
    <property type="match status" value="1"/>
</dbReference>
<dbReference type="Pfam" id="PF13365">
    <property type="entry name" value="Trypsin_2"/>
    <property type="match status" value="1"/>
</dbReference>
<dbReference type="AlphaFoldDB" id="A0AAP9EQF4"/>
<dbReference type="GO" id="GO:0003964">
    <property type="term" value="F:RNA-directed DNA polymerase activity"/>
    <property type="evidence" value="ECO:0007669"/>
    <property type="project" value="UniProtKB-KW"/>
</dbReference>
<keyword evidence="3" id="KW-0548">Nucleotidyltransferase</keyword>
<evidence type="ECO:0000256" key="5">
    <source>
        <dbReference type="ARBA" id="ARBA00022842"/>
    </source>
</evidence>
<dbReference type="GO" id="GO:0003723">
    <property type="term" value="F:RNA binding"/>
    <property type="evidence" value="ECO:0007669"/>
    <property type="project" value="InterPro"/>
</dbReference>